<dbReference type="OrthoDB" id="1707188at2759"/>
<proteinExistence type="predicted"/>
<dbReference type="RefSeq" id="XP_024388410.1">
    <property type="nucleotide sequence ID" value="XM_024532642.2"/>
</dbReference>
<dbReference type="EMBL" id="ABEU02000011">
    <property type="protein sequence ID" value="PNR44902.1"/>
    <property type="molecule type" value="Genomic_DNA"/>
</dbReference>
<dbReference type="Gramene" id="Pp3c11_6460V3.1">
    <property type="protein sequence ID" value="PAC:32957058.CDS.1"/>
    <property type="gene ID" value="Pp3c11_6460"/>
</dbReference>
<keyword evidence="5" id="KW-1185">Reference proteome</keyword>
<dbReference type="EnsemblPlants" id="Pp3c11_6460V3.2">
    <property type="protein sequence ID" value="PAC:32957059.CDS.1"/>
    <property type="gene ID" value="Pp3c11_6460"/>
</dbReference>
<evidence type="ECO:0000259" key="1">
    <source>
        <dbReference type="Pfam" id="PF01764"/>
    </source>
</evidence>
<dbReference type="InterPro" id="IPR029058">
    <property type="entry name" value="AB_hydrolase_fold"/>
</dbReference>
<dbReference type="EnsemblPlants" id="Pp3c11_6460V3.1">
    <property type="protein sequence ID" value="PAC:32957058.CDS.1"/>
    <property type="gene ID" value="Pp3c11_6460"/>
</dbReference>
<reference evidence="4" key="3">
    <citation type="submission" date="2020-12" db="UniProtKB">
        <authorList>
            <consortium name="EnsemblPlants"/>
        </authorList>
    </citation>
    <scope>IDENTIFICATION</scope>
</reference>
<dbReference type="Pfam" id="PF01764">
    <property type="entry name" value="Lipase_3"/>
    <property type="match status" value="1"/>
</dbReference>
<dbReference type="GeneID" id="112288460"/>
<dbReference type="PANTHER" id="PTHR31479:SF2">
    <property type="entry name" value="ALPHA_BETA-HYDROLASES SUPERFAMILY PROTEIN"/>
    <property type="match status" value="1"/>
</dbReference>
<dbReference type="Gene3D" id="3.40.50.1820">
    <property type="entry name" value="alpha/beta hydrolase"/>
    <property type="match status" value="1"/>
</dbReference>
<evidence type="ECO:0000313" key="4">
    <source>
        <dbReference type="EnsemblPlants" id="PAC:32957058.CDS.1"/>
    </source>
</evidence>
<protein>
    <submittedName>
        <fullName evidence="2">Predicted protein</fullName>
    </submittedName>
</protein>
<evidence type="ECO:0000313" key="5">
    <source>
        <dbReference type="Proteomes" id="UP000006727"/>
    </source>
</evidence>
<gene>
    <name evidence="4" type="primary">LOC112288460</name>
    <name evidence="3" type="ORF">PHYPA_014672</name>
    <name evidence="2" type="ORF">PHYPADRAFT_102046</name>
</gene>
<reference evidence="2 5" key="1">
    <citation type="journal article" date="2008" name="Science">
        <title>The Physcomitrella genome reveals evolutionary insights into the conquest of land by plants.</title>
        <authorList>
            <person name="Rensing S."/>
            <person name="Lang D."/>
            <person name="Zimmer A."/>
            <person name="Terry A."/>
            <person name="Salamov A."/>
            <person name="Shapiro H."/>
            <person name="Nishiyama T."/>
            <person name="Perroud P.-F."/>
            <person name="Lindquist E."/>
            <person name="Kamisugi Y."/>
            <person name="Tanahashi T."/>
            <person name="Sakakibara K."/>
            <person name="Fujita T."/>
            <person name="Oishi K."/>
            <person name="Shin-I T."/>
            <person name="Kuroki Y."/>
            <person name="Toyoda A."/>
            <person name="Suzuki Y."/>
            <person name="Hashimoto A."/>
            <person name="Yamaguchi K."/>
            <person name="Sugano A."/>
            <person name="Kohara Y."/>
            <person name="Fujiyama A."/>
            <person name="Anterola A."/>
            <person name="Aoki S."/>
            <person name="Ashton N."/>
            <person name="Barbazuk W.B."/>
            <person name="Barker E."/>
            <person name="Bennetzen J."/>
            <person name="Bezanilla M."/>
            <person name="Blankenship R."/>
            <person name="Cho S.H."/>
            <person name="Dutcher S."/>
            <person name="Estelle M."/>
            <person name="Fawcett J.A."/>
            <person name="Gundlach H."/>
            <person name="Hanada K."/>
            <person name="Heyl A."/>
            <person name="Hicks K.A."/>
            <person name="Hugh J."/>
            <person name="Lohr M."/>
            <person name="Mayer K."/>
            <person name="Melkozernov A."/>
            <person name="Murata T."/>
            <person name="Nelson D."/>
            <person name="Pils B."/>
            <person name="Prigge M."/>
            <person name="Reiss B."/>
            <person name="Renner T."/>
            <person name="Rombauts S."/>
            <person name="Rushton P."/>
            <person name="Sanderfoot A."/>
            <person name="Schween G."/>
            <person name="Shiu S.-H."/>
            <person name="Stueber K."/>
            <person name="Theodoulou F.L."/>
            <person name="Tu H."/>
            <person name="Van de Peer Y."/>
            <person name="Verrier P.J."/>
            <person name="Waters E."/>
            <person name="Wood A."/>
            <person name="Yang L."/>
            <person name="Cove D."/>
            <person name="Cuming A."/>
            <person name="Hasebe M."/>
            <person name="Lucas S."/>
            <person name="Mishler D.B."/>
            <person name="Reski R."/>
            <person name="Grigoriev I."/>
            <person name="Quatrano R.S."/>
            <person name="Boore J.L."/>
        </authorList>
    </citation>
    <scope>NUCLEOTIDE SEQUENCE [LARGE SCALE GENOMIC DNA]</scope>
    <source>
        <strain evidence="4 5">cv. Gransden 2004</strain>
    </source>
</reference>
<reference evidence="3 5" key="2">
    <citation type="journal article" date="2018" name="Plant J.">
        <title>The Physcomitrella patens chromosome-scale assembly reveals moss genome structure and evolution.</title>
        <authorList>
            <person name="Lang D."/>
            <person name="Ullrich K.K."/>
            <person name="Murat F."/>
            <person name="Fuchs J."/>
            <person name="Jenkins J."/>
            <person name="Haas F.B."/>
            <person name="Piednoel M."/>
            <person name="Gundlach H."/>
            <person name="Van Bel M."/>
            <person name="Meyberg R."/>
            <person name="Vives C."/>
            <person name="Morata J."/>
            <person name="Symeonidi A."/>
            <person name="Hiss M."/>
            <person name="Muchero W."/>
            <person name="Kamisugi Y."/>
            <person name="Saleh O."/>
            <person name="Blanc G."/>
            <person name="Decker E.L."/>
            <person name="van Gessel N."/>
            <person name="Grimwood J."/>
            <person name="Hayes R.D."/>
            <person name="Graham S.W."/>
            <person name="Gunter L.E."/>
            <person name="McDaniel S.F."/>
            <person name="Hoernstein S.N.W."/>
            <person name="Larsson A."/>
            <person name="Li F.W."/>
            <person name="Perroud P.F."/>
            <person name="Phillips J."/>
            <person name="Ranjan P."/>
            <person name="Rokshar D.S."/>
            <person name="Rothfels C.J."/>
            <person name="Schneider L."/>
            <person name="Shu S."/>
            <person name="Stevenson D.W."/>
            <person name="Thummler F."/>
            <person name="Tillich M."/>
            <person name="Villarreal Aguilar J.C."/>
            <person name="Widiez T."/>
            <person name="Wong G.K."/>
            <person name="Wymore A."/>
            <person name="Zhang Y."/>
            <person name="Zimmer A.D."/>
            <person name="Quatrano R.S."/>
            <person name="Mayer K.F.X."/>
            <person name="Goodstein D."/>
            <person name="Casacuberta J.M."/>
            <person name="Vandepoele K."/>
            <person name="Reski R."/>
            <person name="Cuming A.C."/>
            <person name="Tuskan G.A."/>
            <person name="Maumus F."/>
            <person name="Salse J."/>
            <person name="Schmutz J."/>
            <person name="Rensing S.A."/>
        </authorList>
    </citation>
    <scope>NUCLEOTIDE SEQUENCE [LARGE SCALE GENOMIC DNA]</scope>
    <source>
        <strain evidence="4 5">cv. Gransden 2004</strain>
    </source>
</reference>
<accession>A9U4P0</accession>
<dbReference type="GO" id="GO:0006629">
    <property type="term" value="P:lipid metabolic process"/>
    <property type="evidence" value="ECO:0007669"/>
    <property type="project" value="InterPro"/>
</dbReference>
<dbReference type="PaxDb" id="3218-PP1S526_12V6.1"/>
<feature type="domain" description="Fungal lipase-type" evidence="1">
    <location>
        <begin position="151"/>
        <end position="192"/>
    </location>
</feature>
<evidence type="ECO:0000313" key="3">
    <source>
        <dbReference type="EMBL" id="PNR44902.1"/>
    </source>
</evidence>
<dbReference type="PANTHER" id="PTHR31479">
    <property type="entry name" value="ALPHA/BETA-HYDROLASES SUPERFAMILY PROTEIN"/>
    <property type="match status" value="1"/>
</dbReference>
<dbReference type="SUPFAM" id="SSF53474">
    <property type="entry name" value="alpha/beta-Hydrolases"/>
    <property type="match status" value="1"/>
</dbReference>
<evidence type="ECO:0000313" key="2">
    <source>
        <dbReference type="EMBL" id="EDQ49370.1"/>
    </source>
</evidence>
<dbReference type="InterPro" id="IPR002921">
    <property type="entry name" value="Fungal_lipase-type"/>
</dbReference>
<dbReference type="AlphaFoldDB" id="A9U4P0"/>
<dbReference type="Proteomes" id="UP000006727">
    <property type="component" value="Chromosome 11"/>
</dbReference>
<organism>
    <name type="scientific">Physcomitrium patens</name>
    <name type="common">Spreading-leaved earth moss</name>
    <name type="synonym">Physcomitrella patens</name>
    <dbReference type="NCBI Taxonomy" id="3218"/>
    <lineage>
        <taxon>Eukaryota</taxon>
        <taxon>Viridiplantae</taxon>
        <taxon>Streptophyta</taxon>
        <taxon>Embryophyta</taxon>
        <taxon>Bryophyta</taxon>
        <taxon>Bryophytina</taxon>
        <taxon>Bryopsida</taxon>
        <taxon>Funariidae</taxon>
        <taxon>Funariales</taxon>
        <taxon>Funariaceae</taxon>
        <taxon>Physcomitrium</taxon>
    </lineage>
</organism>
<dbReference type="eggNOG" id="ENOG502QWRG">
    <property type="taxonomic scope" value="Eukaryota"/>
</dbReference>
<dbReference type="Gramene" id="Pp3c11_6460V3.2">
    <property type="protein sequence ID" value="PAC:32957059.CDS.1"/>
    <property type="gene ID" value="Pp3c11_6460"/>
</dbReference>
<sequence length="376" mass="42802">MVFKELRRAKDLISAVGDKVLNSLDGDLKLAEEGYENMPRRSVMSMLVHCTYFRDLSRLETAASWIMDYTNDRAKEYGEEHWDTYRCGATELVLKALGLAFFCRKRSHRNPRAPELAIVLRGTIPTRDLDLLADLRIGVESLNKSGRVLRTVELILQVVEKFRKEKPNGEICMAGHSLGAAIALIVGGFLYSTHGINIDTHLFNPPLMTLVDVLSGGAFPRPTAPANFEGADHVPELEVGFTQLKDALVGNQSAVHNEWEQFQKLQHWVPHFYLNPGDPFCYRYIEFYKPGKRVRTPRDVISPQGVLSGLFTPNATYFKNVVPSADVHVSTWKKESLRLAHSLRQWHKYKPEYIGLQEVHRARLLLPSDRCYIRSK</sequence>
<dbReference type="HOGENOM" id="CLU_042725_2_1_1"/>
<dbReference type="OMA" id="FEYCPPV"/>
<dbReference type="EMBL" id="DS545396">
    <property type="protein sequence ID" value="EDQ49370.1"/>
    <property type="molecule type" value="Genomic_DNA"/>
</dbReference>
<name>A9U4P0_PHYPA</name>